<dbReference type="InterPro" id="IPR000719">
    <property type="entry name" value="Prot_kinase_dom"/>
</dbReference>
<dbReference type="PROSITE" id="PS50011">
    <property type="entry name" value="PROTEIN_KINASE_DOM"/>
    <property type="match status" value="1"/>
</dbReference>
<evidence type="ECO:0000313" key="9">
    <source>
        <dbReference type="EMBL" id="MFC3572292.1"/>
    </source>
</evidence>
<keyword evidence="5 9" id="KW-0418">Kinase</keyword>
<sequence length="562" mass="59052">MDHGQVSTQQLIAGRYRTFEAVHREEGRTVWTGEDLEFGRPVSLTESRLAPLQPEVTPRRTVARIVRDSEAMELLCPGRVAGVLDVIDDNGVLWVVTERIEGTSLGEILDRGPLDYVRSARIGLGILDVLEAAHRRGVTHGDLSPGQVFVQEGGRVVLTGFGLIGASVTQRVTAPSYASPEQARGSSAGPAADQWALGALLYAMVEGRPPIRDRGPAEATLRAVDRLPLRPPTNAGPLNPAITGLLRRDALERVPESAVRASLARILSEAPEGPTQETLMPRFRGAWLAAHRAGRAWGRPAVRRSVLVGAGLVVAASSVAVLVAAGHPDGSGTSMAGSEPSRTGAPSSSAAPSGDSIDDRTPSPETSETGGTSGTSGIGGAGGTGGTSGTSAAATPSSSASSSAPRLPAFTFRRYVAPEGFSIDLPTGWKPLHTEKAAEDTYRVTLGTSGDPRTLTVTYSARLGPDPVAVWRALEPSLKSTYTGYARVGTIRAVTYQGHKGADMVWLSTVDGVRVRTFGRGVLTGGHRGFSLRWTTPAAEADSTANRQALDVFLRTFRPTAD</sequence>
<evidence type="ECO:0000256" key="1">
    <source>
        <dbReference type="ARBA" id="ARBA00012513"/>
    </source>
</evidence>
<evidence type="ECO:0000256" key="2">
    <source>
        <dbReference type="ARBA" id="ARBA00022527"/>
    </source>
</evidence>
<evidence type="ECO:0000259" key="8">
    <source>
        <dbReference type="PROSITE" id="PS50011"/>
    </source>
</evidence>
<keyword evidence="3" id="KW-0808">Transferase</keyword>
<dbReference type="SMART" id="SM00220">
    <property type="entry name" value="S_TKc"/>
    <property type="match status" value="1"/>
</dbReference>
<feature type="region of interest" description="Disordered" evidence="7">
    <location>
        <begin position="329"/>
        <end position="404"/>
    </location>
</feature>
<keyword evidence="10" id="KW-1185">Reference proteome</keyword>
<dbReference type="EMBL" id="JBHRWR010000002">
    <property type="protein sequence ID" value="MFC3572292.1"/>
    <property type="molecule type" value="Genomic_DNA"/>
</dbReference>
<feature type="compositionally biased region" description="Gly residues" evidence="7">
    <location>
        <begin position="371"/>
        <end position="388"/>
    </location>
</feature>
<gene>
    <name evidence="9" type="ORF">ACFOZ0_03125</name>
</gene>
<protein>
    <recommendedName>
        <fullName evidence="1">non-specific serine/threonine protein kinase</fullName>
        <ecNumber evidence="1">2.7.11.1</ecNumber>
    </recommendedName>
</protein>
<feature type="domain" description="Protein kinase" evidence="8">
    <location>
        <begin position="16"/>
        <end position="267"/>
    </location>
</feature>
<proteinExistence type="predicted"/>
<evidence type="ECO:0000256" key="5">
    <source>
        <dbReference type="ARBA" id="ARBA00022777"/>
    </source>
</evidence>
<evidence type="ECO:0000256" key="3">
    <source>
        <dbReference type="ARBA" id="ARBA00022679"/>
    </source>
</evidence>
<dbReference type="Gene3D" id="1.10.510.10">
    <property type="entry name" value="Transferase(Phosphotransferase) domain 1"/>
    <property type="match status" value="1"/>
</dbReference>
<evidence type="ECO:0000256" key="7">
    <source>
        <dbReference type="SAM" id="MobiDB-lite"/>
    </source>
</evidence>
<dbReference type="Gene3D" id="3.30.200.20">
    <property type="entry name" value="Phosphorylase Kinase, domain 1"/>
    <property type="match status" value="1"/>
</dbReference>
<comment type="caution">
    <text evidence="9">The sequence shown here is derived from an EMBL/GenBank/DDBJ whole genome shotgun (WGS) entry which is preliminary data.</text>
</comment>
<evidence type="ECO:0000256" key="6">
    <source>
        <dbReference type="ARBA" id="ARBA00022840"/>
    </source>
</evidence>
<dbReference type="SUPFAM" id="SSF56112">
    <property type="entry name" value="Protein kinase-like (PK-like)"/>
    <property type="match status" value="1"/>
</dbReference>
<dbReference type="CDD" id="cd14014">
    <property type="entry name" value="STKc_PknB_like"/>
    <property type="match status" value="1"/>
</dbReference>
<keyword evidence="6" id="KW-0067">ATP-binding</keyword>
<dbReference type="InterPro" id="IPR011009">
    <property type="entry name" value="Kinase-like_dom_sf"/>
</dbReference>
<name>A0ABV7S980_9ACTN</name>
<feature type="compositionally biased region" description="Low complexity" evidence="7">
    <location>
        <begin position="340"/>
        <end position="355"/>
    </location>
</feature>
<keyword evidence="4" id="KW-0547">Nucleotide-binding</keyword>
<organism evidence="9 10">
    <name type="scientific">Streptomyces yaanensis</name>
    <dbReference type="NCBI Taxonomy" id="1142239"/>
    <lineage>
        <taxon>Bacteria</taxon>
        <taxon>Bacillati</taxon>
        <taxon>Actinomycetota</taxon>
        <taxon>Actinomycetes</taxon>
        <taxon>Kitasatosporales</taxon>
        <taxon>Streptomycetaceae</taxon>
        <taxon>Streptomyces</taxon>
    </lineage>
</organism>
<dbReference type="PANTHER" id="PTHR43289">
    <property type="entry name" value="MITOGEN-ACTIVATED PROTEIN KINASE KINASE KINASE 20-RELATED"/>
    <property type="match status" value="1"/>
</dbReference>
<dbReference type="Pfam" id="PF00069">
    <property type="entry name" value="Pkinase"/>
    <property type="match status" value="1"/>
</dbReference>
<accession>A0ABV7S980</accession>
<dbReference type="RefSeq" id="WP_310772180.1">
    <property type="nucleotide sequence ID" value="NZ_JBHRWR010000002.1"/>
</dbReference>
<evidence type="ECO:0000313" key="10">
    <source>
        <dbReference type="Proteomes" id="UP001595701"/>
    </source>
</evidence>
<evidence type="ECO:0000256" key="4">
    <source>
        <dbReference type="ARBA" id="ARBA00022741"/>
    </source>
</evidence>
<feature type="compositionally biased region" description="Low complexity" evidence="7">
    <location>
        <begin position="389"/>
        <end position="404"/>
    </location>
</feature>
<dbReference type="PANTHER" id="PTHR43289:SF6">
    <property type="entry name" value="SERINE_THREONINE-PROTEIN KINASE NEKL-3"/>
    <property type="match status" value="1"/>
</dbReference>
<dbReference type="GO" id="GO:0016301">
    <property type="term" value="F:kinase activity"/>
    <property type="evidence" value="ECO:0007669"/>
    <property type="project" value="UniProtKB-KW"/>
</dbReference>
<reference evidence="10" key="1">
    <citation type="journal article" date="2019" name="Int. J. Syst. Evol. Microbiol.">
        <title>The Global Catalogue of Microorganisms (GCM) 10K type strain sequencing project: providing services to taxonomists for standard genome sequencing and annotation.</title>
        <authorList>
            <consortium name="The Broad Institute Genomics Platform"/>
            <consortium name="The Broad Institute Genome Sequencing Center for Infectious Disease"/>
            <person name="Wu L."/>
            <person name="Ma J."/>
        </authorList>
    </citation>
    <scope>NUCLEOTIDE SEQUENCE [LARGE SCALE GENOMIC DNA]</scope>
    <source>
        <strain evidence="10">CGMCC 4.7035</strain>
    </source>
</reference>
<dbReference type="EC" id="2.7.11.1" evidence="1"/>
<keyword evidence="2" id="KW-0723">Serine/threonine-protein kinase</keyword>
<dbReference type="Proteomes" id="UP001595701">
    <property type="component" value="Unassembled WGS sequence"/>
</dbReference>